<sequence length="135" mass="14180">MSIDLASVALGDVVATAEGPPFDAQALARYAQASGDLNPLHTDRAFAAKAGFPDLVVHGMLNMARLGRLVTAHFPAQQILSFSVRFEGVLLAGQATTMAMTLSARSEGGAEFELQMRTSGDQRIASGVVKVSTFL</sequence>
<gene>
    <name evidence="2" type="ORF">FHP89_13890</name>
</gene>
<reference evidence="2 3" key="1">
    <citation type="submission" date="2019-07" db="EMBL/GenBank/DDBJ databases">
        <title>The pathways for chlorine oxyanion respiration interact through the shared metabolite chlorate.</title>
        <authorList>
            <person name="Barnum T.P."/>
            <person name="Cheng Y."/>
            <person name="Hill K.A."/>
            <person name="Lucas L.N."/>
            <person name="Carlson H.K."/>
            <person name="Coates J.D."/>
        </authorList>
    </citation>
    <scope>NUCLEOTIDE SEQUENCE [LARGE SCALE GENOMIC DNA]</scope>
    <source>
        <strain evidence="2 3">SFB-1</strain>
    </source>
</reference>
<organism evidence="2 3">
    <name type="scientific">Denitromonas halophila</name>
    <dbReference type="NCBI Taxonomy" id="1629404"/>
    <lineage>
        <taxon>Bacteria</taxon>
        <taxon>Pseudomonadati</taxon>
        <taxon>Pseudomonadota</taxon>
        <taxon>Betaproteobacteria</taxon>
        <taxon>Rhodocyclales</taxon>
        <taxon>Zoogloeaceae</taxon>
        <taxon>Denitromonas</taxon>
    </lineage>
</organism>
<proteinExistence type="predicted"/>
<evidence type="ECO:0000313" key="2">
    <source>
        <dbReference type="EMBL" id="TVO75436.1"/>
    </source>
</evidence>
<comment type="caution">
    <text evidence="2">The sequence shown here is derived from an EMBL/GenBank/DDBJ whole genome shotgun (WGS) entry which is preliminary data.</text>
</comment>
<dbReference type="InterPro" id="IPR002539">
    <property type="entry name" value="MaoC-like_dom"/>
</dbReference>
<dbReference type="Proteomes" id="UP000318349">
    <property type="component" value="Unassembled WGS sequence"/>
</dbReference>
<dbReference type="PANTHER" id="PTHR43841">
    <property type="entry name" value="3-HYDROXYACYL-THIOESTER DEHYDRATASE HTDX-RELATED"/>
    <property type="match status" value="1"/>
</dbReference>
<dbReference type="InterPro" id="IPR029069">
    <property type="entry name" value="HotDog_dom_sf"/>
</dbReference>
<dbReference type="Pfam" id="PF01575">
    <property type="entry name" value="MaoC_dehydratas"/>
    <property type="match status" value="1"/>
</dbReference>
<accession>A0A558EB49</accession>
<dbReference type="PANTHER" id="PTHR43841:SF3">
    <property type="entry name" value="(3R)-HYDROXYACYL-ACP DEHYDRATASE SUBUNIT HADB"/>
    <property type="match status" value="1"/>
</dbReference>
<dbReference type="AlphaFoldDB" id="A0A558EB49"/>
<protein>
    <recommendedName>
        <fullName evidence="1">MaoC-like domain-containing protein</fullName>
    </recommendedName>
</protein>
<dbReference type="Gene3D" id="3.10.129.10">
    <property type="entry name" value="Hotdog Thioesterase"/>
    <property type="match status" value="1"/>
</dbReference>
<evidence type="ECO:0000313" key="3">
    <source>
        <dbReference type="Proteomes" id="UP000318349"/>
    </source>
</evidence>
<dbReference type="GO" id="GO:0004312">
    <property type="term" value="F:fatty acid synthase activity"/>
    <property type="evidence" value="ECO:0007669"/>
    <property type="project" value="InterPro"/>
</dbReference>
<evidence type="ECO:0000259" key="1">
    <source>
        <dbReference type="Pfam" id="PF01575"/>
    </source>
</evidence>
<name>A0A558EB49_9RHOO</name>
<dbReference type="PRINTS" id="PR01483">
    <property type="entry name" value="FASYNTHASE"/>
</dbReference>
<dbReference type="SUPFAM" id="SSF54637">
    <property type="entry name" value="Thioesterase/thiol ester dehydrase-isomerase"/>
    <property type="match status" value="1"/>
</dbReference>
<dbReference type="InterPro" id="IPR003965">
    <property type="entry name" value="Fatty_acid_synthase"/>
</dbReference>
<dbReference type="GO" id="GO:0005835">
    <property type="term" value="C:fatty acid synthase complex"/>
    <property type="evidence" value="ECO:0007669"/>
    <property type="project" value="InterPro"/>
</dbReference>
<feature type="domain" description="MaoC-like" evidence="1">
    <location>
        <begin position="13"/>
        <end position="107"/>
    </location>
</feature>
<dbReference type="EMBL" id="VMNI01000013">
    <property type="protein sequence ID" value="TVO75436.1"/>
    <property type="molecule type" value="Genomic_DNA"/>
</dbReference>
<dbReference type="GO" id="GO:0006633">
    <property type="term" value="P:fatty acid biosynthetic process"/>
    <property type="evidence" value="ECO:0007669"/>
    <property type="project" value="InterPro"/>
</dbReference>